<dbReference type="GO" id="GO:0043190">
    <property type="term" value="C:ATP-binding cassette (ABC) transporter complex"/>
    <property type="evidence" value="ECO:0007669"/>
    <property type="project" value="InterPro"/>
</dbReference>
<dbReference type="SUPFAM" id="SSF53850">
    <property type="entry name" value="Periplasmic binding protein-like II"/>
    <property type="match status" value="1"/>
</dbReference>
<keyword evidence="5" id="KW-0472">Membrane</keyword>
<protein>
    <submittedName>
        <fullName evidence="7">Phosphate/phosphite/phosphonate ABC transporter substrate-binding protein</fullName>
    </submittedName>
</protein>
<keyword evidence="3 4" id="KW-0807">Transducer</keyword>
<dbReference type="Gene3D" id="3.40.190.10">
    <property type="entry name" value="Periplasmic binding protein-like II"/>
    <property type="match status" value="2"/>
</dbReference>
<dbReference type="SUPFAM" id="SSF58104">
    <property type="entry name" value="Methyl-accepting chemotaxis protein (MCP) signaling domain"/>
    <property type="match status" value="1"/>
</dbReference>
<dbReference type="Pfam" id="PF12974">
    <property type="entry name" value="Phosphonate-bd"/>
    <property type="match status" value="1"/>
</dbReference>
<feature type="domain" description="Methyl-accepting transducer" evidence="6">
    <location>
        <begin position="101"/>
        <end position="337"/>
    </location>
</feature>
<dbReference type="CDD" id="cd01071">
    <property type="entry name" value="PBP2_PhnD_like"/>
    <property type="match status" value="1"/>
</dbReference>
<dbReference type="Pfam" id="PF00015">
    <property type="entry name" value="MCPsignal"/>
    <property type="match status" value="1"/>
</dbReference>
<evidence type="ECO:0000313" key="8">
    <source>
        <dbReference type="Proteomes" id="UP000279029"/>
    </source>
</evidence>
<dbReference type="SMART" id="SM00283">
    <property type="entry name" value="MA"/>
    <property type="match status" value="1"/>
</dbReference>
<keyword evidence="2" id="KW-0732">Signal</keyword>
<accession>A0A3P7NY88</accession>
<evidence type="ECO:0000256" key="4">
    <source>
        <dbReference type="PROSITE-ProRule" id="PRU00284"/>
    </source>
</evidence>
<keyword evidence="8" id="KW-1185">Reference proteome</keyword>
<dbReference type="GO" id="GO:0055085">
    <property type="term" value="P:transmembrane transport"/>
    <property type="evidence" value="ECO:0007669"/>
    <property type="project" value="InterPro"/>
</dbReference>
<keyword evidence="5" id="KW-1133">Transmembrane helix</keyword>
<dbReference type="PROSITE" id="PS50111">
    <property type="entry name" value="CHEMOTAXIS_TRANSDUC_2"/>
    <property type="match status" value="1"/>
</dbReference>
<dbReference type="Gene3D" id="1.10.287.950">
    <property type="entry name" value="Methyl-accepting chemotaxis protein"/>
    <property type="match status" value="1"/>
</dbReference>
<reference evidence="7 8" key="1">
    <citation type="submission" date="2018-09" db="EMBL/GenBank/DDBJ databases">
        <authorList>
            <person name="Postec A."/>
        </authorList>
    </citation>
    <scope>NUCLEOTIDE SEQUENCE [LARGE SCALE GENOMIC DNA]</scope>
    <source>
        <strain evidence="7">70B-A</strain>
    </source>
</reference>
<dbReference type="AlphaFoldDB" id="A0A3P7NY88"/>
<sequence length="636" mass="69941">MNQKMKFYLVSAIGLLAVQSITLFLSMGTWIDLALKVVLSILVVVGTDRIFNGTRTQQAASVVQKGDPSKSISEGLKAGLDEKLFNIAEGLGFDSQQLLWLSQDNINTFNKLAKISYEIEGFSEQNAASSEEINASINELVGTSTNLNTSALEIERHSQTSIEMLEKNKKTIQSIGDFMLSLNEVTTVATDNNVELQSSSNKIYEIVDYIRKISSQTNLLALNAAIEAARAGEAGRGFAVVATEIRKLAEQTDEAISVIEGVVKGILAKITTSNNAMSQIGDRMNDVDNVIKESSQVINEIEGILNEVKTNITELTKVSLVQKNTTMEIEKAIEDVTSAVEETHNITYKSIEMVETQNKKNGEVLDFCNKISEMAEDLQKEAVNFKKDNEIIFGVNPFIAPEAIKKMYIPILERVCNSVGLKARTIIVKNYDALSDSINNGIIDIGWFSPFAYVNAKEVAGVKPVVTPKVGGKSSYNGYIIARKDGSVKNLNDLKNKAFGYVDEKSASGYLYARDSIKSNNMNPDTLFSKVLFLGNHDNVINAVMQGEVDAGATFNEAFEAATINGIKTNELTIISKTDDIPKDVLAARRDMSEEVISKLKKAFVEFDNYAGIETKVQGFIESHDEQYDVIRKLNK</sequence>
<evidence type="ECO:0000256" key="2">
    <source>
        <dbReference type="ARBA" id="ARBA00022729"/>
    </source>
</evidence>
<proteinExistence type="inferred from homology"/>
<name>A0A3P7NY88_9FIRM</name>
<evidence type="ECO:0000313" key="7">
    <source>
        <dbReference type="EMBL" id="VDN46250.1"/>
    </source>
</evidence>
<keyword evidence="5" id="KW-0812">Transmembrane</keyword>
<dbReference type="PANTHER" id="PTHR32089">
    <property type="entry name" value="METHYL-ACCEPTING CHEMOTAXIS PROTEIN MCPB"/>
    <property type="match status" value="1"/>
</dbReference>
<feature type="transmembrane region" description="Helical" evidence="5">
    <location>
        <begin position="7"/>
        <end position="27"/>
    </location>
</feature>
<evidence type="ECO:0000256" key="1">
    <source>
        <dbReference type="ARBA" id="ARBA00007162"/>
    </source>
</evidence>
<dbReference type="GO" id="GO:0007165">
    <property type="term" value="P:signal transduction"/>
    <property type="evidence" value="ECO:0007669"/>
    <property type="project" value="UniProtKB-KW"/>
</dbReference>
<evidence type="ECO:0000259" key="6">
    <source>
        <dbReference type="PROSITE" id="PS50111"/>
    </source>
</evidence>
<dbReference type="Proteomes" id="UP000279029">
    <property type="component" value="Chromosome"/>
</dbReference>
<organism evidence="7 8">
    <name type="scientific">Petrocella atlantisensis</name>
    <dbReference type="NCBI Taxonomy" id="2173034"/>
    <lineage>
        <taxon>Bacteria</taxon>
        <taxon>Bacillati</taxon>
        <taxon>Bacillota</taxon>
        <taxon>Clostridia</taxon>
        <taxon>Lachnospirales</taxon>
        <taxon>Vallitaleaceae</taxon>
        <taxon>Petrocella</taxon>
    </lineage>
</organism>
<comment type="similarity">
    <text evidence="1">Belongs to the phosphate/phosphite/phosphonate binding protein family.</text>
</comment>
<dbReference type="KEGG" id="cbar:PATL70BA_0398"/>
<dbReference type="NCBIfam" id="TIGR01098">
    <property type="entry name" value="3A0109s03R"/>
    <property type="match status" value="1"/>
</dbReference>
<dbReference type="InterPro" id="IPR005770">
    <property type="entry name" value="PhnD"/>
</dbReference>
<evidence type="ECO:0000256" key="3">
    <source>
        <dbReference type="ARBA" id="ARBA00023224"/>
    </source>
</evidence>
<dbReference type="InterPro" id="IPR004089">
    <property type="entry name" value="MCPsignal_dom"/>
</dbReference>
<gene>
    <name evidence="7" type="ORF">PATL70BA_0398</name>
</gene>
<dbReference type="PANTHER" id="PTHR32089:SF112">
    <property type="entry name" value="LYSOZYME-LIKE PROTEIN-RELATED"/>
    <property type="match status" value="1"/>
</dbReference>
<evidence type="ECO:0000256" key="5">
    <source>
        <dbReference type="SAM" id="Phobius"/>
    </source>
</evidence>
<dbReference type="EMBL" id="LR130778">
    <property type="protein sequence ID" value="VDN46250.1"/>
    <property type="molecule type" value="Genomic_DNA"/>
</dbReference>